<accession>A0AAD8I1E1</accession>
<keyword evidence="1 5" id="KW-0328">Glycosyltransferase</keyword>
<gene>
    <name evidence="5" type="ORF">POM88_032361</name>
</gene>
<feature type="compositionally biased region" description="Basic and acidic residues" evidence="2">
    <location>
        <begin position="983"/>
        <end position="1001"/>
    </location>
</feature>
<feature type="region of interest" description="Disordered" evidence="2">
    <location>
        <begin position="983"/>
        <end position="1016"/>
    </location>
</feature>
<dbReference type="AlphaFoldDB" id="A0AAD8I1E1"/>
<keyword evidence="1 5" id="KW-0808">Transferase</keyword>
<organism evidence="5 6">
    <name type="scientific">Heracleum sosnowskyi</name>
    <dbReference type="NCBI Taxonomy" id="360622"/>
    <lineage>
        <taxon>Eukaryota</taxon>
        <taxon>Viridiplantae</taxon>
        <taxon>Streptophyta</taxon>
        <taxon>Embryophyta</taxon>
        <taxon>Tracheophyta</taxon>
        <taxon>Spermatophyta</taxon>
        <taxon>Magnoliopsida</taxon>
        <taxon>eudicotyledons</taxon>
        <taxon>Gunneridae</taxon>
        <taxon>Pentapetalae</taxon>
        <taxon>asterids</taxon>
        <taxon>campanulids</taxon>
        <taxon>Apiales</taxon>
        <taxon>Apiaceae</taxon>
        <taxon>Apioideae</taxon>
        <taxon>apioid superclade</taxon>
        <taxon>Tordylieae</taxon>
        <taxon>Tordyliinae</taxon>
        <taxon>Heracleum</taxon>
    </lineage>
</organism>
<dbReference type="Proteomes" id="UP001237642">
    <property type="component" value="Unassembled WGS sequence"/>
</dbReference>
<evidence type="ECO:0000256" key="1">
    <source>
        <dbReference type="ARBA" id="ARBA00022676"/>
    </source>
</evidence>
<evidence type="ECO:0000313" key="6">
    <source>
        <dbReference type="Proteomes" id="UP001237642"/>
    </source>
</evidence>
<feature type="compositionally biased region" description="Basic residues" evidence="2">
    <location>
        <begin position="1002"/>
        <end position="1011"/>
    </location>
</feature>
<protein>
    <submittedName>
        <fullName evidence="5">Phosphatidyl-myo-inositol mannosyltransferase</fullName>
    </submittedName>
</protein>
<dbReference type="SUPFAM" id="SSF53756">
    <property type="entry name" value="UDP-Glycosyltransferase/glycogen phosphorylase"/>
    <property type="match status" value="1"/>
</dbReference>
<keyword evidence="3" id="KW-0812">Transmembrane</keyword>
<keyword evidence="3" id="KW-0472">Membrane</keyword>
<dbReference type="InterPro" id="IPR001296">
    <property type="entry name" value="Glyco_trans_1"/>
</dbReference>
<keyword evidence="3" id="KW-1133">Transmembrane helix</keyword>
<dbReference type="Gene3D" id="3.40.50.2000">
    <property type="entry name" value="Glycogen Phosphorylase B"/>
    <property type="match status" value="1"/>
</dbReference>
<dbReference type="GO" id="GO:0016757">
    <property type="term" value="F:glycosyltransferase activity"/>
    <property type="evidence" value="ECO:0007669"/>
    <property type="project" value="UniProtKB-KW"/>
</dbReference>
<proteinExistence type="predicted"/>
<dbReference type="PANTHER" id="PTHR46635:SF1">
    <property type="entry name" value="GLYCOSYL TRANSFERASE FAMILY 1 PROTEIN"/>
    <property type="match status" value="1"/>
</dbReference>
<reference evidence="5" key="2">
    <citation type="submission" date="2023-05" db="EMBL/GenBank/DDBJ databases">
        <authorList>
            <person name="Schelkunov M.I."/>
        </authorList>
    </citation>
    <scope>NUCLEOTIDE SEQUENCE</scope>
    <source>
        <strain evidence="5">Hsosn_3</strain>
        <tissue evidence="5">Leaf</tissue>
    </source>
</reference>
<reference evidence="5" key="1">
    <citation type="submission" date="2023-02" db="EMBL/GenBank/DDBJ databases">
        <title>Genome of toxic invasive species Heracleum sosnowskyi carries increased number of genes despite the absence of recent whole-genome duplications.</title>
        <authorList>
            <person name="Schelkunov M."/>
            <person name="Shtratnikova V."/>
            <person name="Makarenko M."/>
            <person name="Klepikova A."/>
            <person name="Omelchenko D."/>
            <person name="Novikova G."/>
            <person name="Obukhova E."/>
            <person name="Bogdanov V."/>
            <person name="Penin A."/>
            <person name="Logacheva M."/>
        </authorList>
    </citation>
    <scope>NUCLEOTIDE SEQUENCE</scope>
    <source>
        <strain evidence="5">Hsosn_3</strain>
        <tissue evidence="5">Leaf</tissue>
    </source>
</reference>
<dbReference type="PANTHER" id="PTHR46635">
    <property type="entry name" value="GLYCOSYL TRANSFERASE FAMILY 1 PROTEIN"/>
    <property type="match status" value="1"/>
</dbReference>
<feature type="transmembrane region" description="Helical" evidence="3">
    <location>
        <begin position="48"/>
        <end position="69"/>
    </location>
</feature>
<evidence type="ECO:0000256" key="3">
    <source>
        <dbReference type="SAM" id="Phobius"/>
    </source>
</evidence>
<name>A0AAD8I1E1_9APIA</name>
<sequence>MGSLENGLPVKRDSSFQRLSSNRSDRSSFSQRPRSRFARFILFKKIDYLQWVCTVAVFFFFVVLFQMLLPGSITENSGDLLTQSGQVVDGDLTFLKEMGVLDFGEDIKFEPSKILAKFQKDFREGNGSYSVLKGLRFGLRKPQLAMVFTDLLVDPEQIMMVTLASALRKIGYEIEVHSIEDGPAHSVWRNLGVPVNIIQSTEKREIVVDWLNYDGVLVNSPEARRVISSLLQEPFKSVPLIWTMQDSTLATRLRQYLSNGQAEFVEDWKRVFARATVVVYPNHVLPILYSPFDTGNFFVIPGSPAEAWEVDHFIGSHQDSLRDKMNYSSDDFVIAIAGSQLLYGGMWLEHALVLQAILPLLRGFPPYDYNTSNIKVIVTGGDSAHNYSVAVEMIATKLKYPIGTVKHISTNEDVDGVLSMVDLVIYGSFYEEQSFPEILKRAMCLEKPIIAPDHALIKKYVDDRVNGYLYPKENTKALTQILLQVMGNGKLSPLARNVASIGKHTAKNIMVSEFIEGYSLLLENVLQFPSEVALPQAISAIPQNLKEEWQWHHFQSIADQTYVDKIRKGYTFLDELEKQWNNSQRESSSTVTTTETFLYSIWEEEKFMQLINTRKRREDEELKDRTDQPRGTWDDVYRNAKKADRLKNDLHERDDGELERTGQPLTIYEPYLGEGAWPFLHHRSLYRGLGLSSKGRRSGADDVDAPSRLSLLNNPYYRDVLSEHGAFFAIANRVDRIHKNAWIGFQSWRATAKKESLSKDAESALLNDIETRRHGDALYFWVRMDKDPRNPLQQDFWSFCDAINAGNCRFAFSETLKKMYGIKHNLTSLPPMPKDGGTWSVMHSWALPTRSFLEFVMFSRMFVDSLDSQFYETHHQSGYCYLSLSKQDKHCYSRVLELLVNVWVYHSGRRMIYINPNTGLMQEHHMLKSRRGQMWVKWFNTNMLKSMDEDLAEEADSDGPKKRWLWPSTGEVFWKGMYEKERSQRSRDKEKRKQQSKDKIDRIRRRTHQKTIGKYMKPPPVKQDPFGFYYSGEVLRLITQLSLIKSVVGISFELLEVTKYLYEYLC</sequence>
<evidence type="ECO:0000259" key="4">
    <source>
        <dbReference type="Pfam" id="PF00534"/>
    </source>
</evidence>
<dbReference type="EMBL" id="JAUIZM010000007">
    <property type="protein sequence ID" value="KAK1376168.1"/>
    <property type="molecule type" value="Genomic_DNA"/>
</dbReference>
<evidence type="ECO:0000256" key="2">
    <source>
        <dbReference type="SAM" id="MobiDB-lite"/>
    </source>
</evidence>
<feature type="domain" description="Glycosyl transferase family 1" evidence="4">
    <location>
        <begin position="370"/>
        <end position="491"/>
    </location>
</feature>
<dbReference type="Pfam" id="PF00534">
    <property type="entry name" value="Glycos_transf_1"/>
    <property type="match status" value="1"/>
</dbReference>
<keyword evidence="6" id="KW-1185">Reference proteome</keyword>
<evidence type="ECO:0000313" key="5">
    <source>
        <dbReference type="EMBL" id="KAK1376168.1"/>
    </source>
</evidence>
<comment type="caution">
    <text evidence="5">The sequence shown here is derived from an EMBL/GenBank/DDBJ whole genome shotgun (WGS) entry which is preliminary data.</text>
</comment>